<dbReference type="AlphaFoldDB" id="A0A3M0L9W1"/>
<dbReference type="Gene3D" id="3.30.70.270">
    <property type="match status" value="1"/>
</dbReference>
<dbReference type="FunFam" id="3.30.70.270:FF:000020">
    <property type="entry name" value="Transposon Tf2-6 polyprotein-like Protein"/>
    <property type="match status" value="1"/>
</dbReference>
<keyword evidence="3" id="KW-1185">Reference proteome</keyword>
<sequence>MQFRTRGNNLADKEAKSAALMKVSTPRIKEGEVQEYPPHPSPKEIEGYEKIEGWLEGGPYLNMGPITKATVVVIQFALWVDKNGTFCEEMTVGEVFSLPFNQFFVPTPPAFEGFQFPLDTNQVLLIILAYLAFRKKVRLTWITAQTAAPETGNIVMGPDTAPEIRHAATGPDTAPQNRDAGPAPDPAPQPTSEMNHPEWVGVPVKEVGKILKEHISPEVASLAPAGGKPTPCPEEEESDGAAAEPTDVTTVQVPAEPQRQSQPAAVAPVETKKYKTKSEHPGNKDKKGEKIIQILLESGFAIKKSKVKGPAQEIQFLAVKWQDGGRQIPTEVINKITAMSPPTNKKETQAFLGAIGFWRMQIPEYSQIVSPLYLVTCKNNSFHWGPEQQQAFAQIKQEIAHAVALGSVRMGPEVKNMLYSAAGNNGLSWSLW</sequence>
<dbReference type="EMBL" id="QRBI01000093">
    <property type="protein sequence ID" value="RMC22178.1"/>
    <property type="molecule type" value="Genomic_DNA"/>
</dbReference>
<organism evidence="2 3">
    <name type="scientific">Hirundo rustica rustica</name>
    <dbReference type="NCBI Taxonomy" id="333673"/>
    <lineage>
        <taxon>Eukaryota</taxon>
        <taxon>Metazoa</taxon>
        <taxon>Chordata</taxon>
        <taxon>Craniata</taxon>
        <taxon>Vertebrata</taxon>
        <taxon>Euteleostomi</taxon>
        <taxon>Archelosauria</taxon>
        <taxon>Archosauria</taxon>
        <taxon>Dinosauria</taxon>
        <taxon>Saurischia</taxon>
        <taxon>Theropoda</taxon>
        <taxon>Coelurosauria</taxon>
        <taxon>Aves</taxon>
        <taxon>Neognathae</taxon>
        <taxon>Neoaves</taxon>
        <taxon>Telluraves</taxon>
        <taxon>Australaves</taxon>
        <taxon>Passeriformes</taxon>
        <taxon>Sylvioidea</taxon>
        <taxon>Hirundinidae</taxon>
        <taxon>Hirundo</taxon>
    </lineage>
</organism>
<dbReference type="InterPro" id="IPR043128">
    <property type="entry name" value="Rev_trsase/Diguanyl_cyclase"/>
</dbReference>
<feature type="region of interest" description="Disordered" evidence="1">
    <location>
        <begin position="215"/>
        <end position="286"/>
    </location>
</feature>
<evidence type="ECO:0000256" key="1">
    <source>
        <dbReference type="SAM" id="MobiDB-lite"/>
    </source>
</evidence>
<evidence type="ECO:0008006" key="4">
    <source>
        <dbReference type="Google" id="ProtNLM"/>
    </source>
</evidence>
<accession>A0A3M0L9W1</accession>
<dbReference type="InterPro" id="IPR051320">
    <property type="entry name" value="Viral_Replic_Matur_Polypro"/>
</dbReference>
<dbReference type="PANTHER" id="PTHR33064">
    <property type="entry name" value="POL PROTEIN"/>
    <property type="match status" value="1"/>
</dbReference>
<dbReference type="STRING" id="333673.A0A3M0L9W1"/>
<reference evidence="2 3" key="1">
    <citation type="submission" date="2018-07" db="EMBL/GenBank/DDBJ databases">
        <title>A high quality draft genome assembly of the barn swallow (H. rustica rustica).</title>
        <authorList>
            <person name="Formenti G."/>
            <person name="Chiara M."/>
            <person name="Poveda L."/>
            <person name="Francoijs K.-J."/>
            <person name="Bonisoli-Alquati A."/>
            <person name="Canova L."/>
            <person name="Gianfranceschi L."/>
            <person name="Horner D.S."/>
            <person name="Saino N."/>
        </authorList>
    </citation>
    <scope>NUCLEOTIDE SEQUENCE [LARGE SCALE GENOMIC DNA]</scope>
    <source>
        <strain evidence="2">Chelidonia</strain>
        <tissue evidence="2">Blood</tissue>
    </source>
</reference>
<proteinExistence type="predicted"/>
<dbReference type="SUPFAM" id="SSF56672">
    <property type="entry name" value="DNA/RNA polymerases"/>
    <property type="match status" value="1"/>
</dbReference>
<feature type="region of interest" description="Disordered" evidence="1">
    <location>
        <begin position="153"/>
        <end position="197"/>
    </location>
</feature>
<dbReference type="InterPro" id="IPR043502">
    <property type="entry name" value="DNA/RNA_pol_sf"/>
</dbReference>
<dbReference type="PANTHER" id="PTHR33064:SF29">
    <property type="entry name" value="PEPTIDASE A2 DOMAIN-CONTAINING PROTEIN-RELATED"/>
    <property type="match status" value="1"/>
</dbReference>
<protein>
    <recommendedName>
        <fullName evidence="4">Reverse transcriptase/retrotransposon-derived protein RNase H-like domain-containing protein</fullName>
    </recommendedName>
</protein>
<feature type="compositionally biased region" description="Polar residues" evidence="1">
    <location>
        <begin position="247"/>
        <end position="263"/>
    </location>
</feature>
<name>A0A3M0L9W1_HIRRU</name>
<comment type="caution">
    <text evidence="2">The sequence shown here is derived from an EMBL/GenBank/DDBJ whole genome shotgun (WGS) entry which is preliminary data.</text>
</comment>
<gene>
    <name evidence="2" type="ORF">DUI87_03051</name>
</gene>
<dbReference type="OrthoDB" id="9950135at2759"/>
<evidence type="ECO:0000313" key="3">
    <source>
        <dbReference type="Proteomes" id="UP000269221"/>
    </source>
</evidence>
<dbReference type="Proteomes" id="UP000269221">
    <property type="component" value="Unassembled WGS sequence"/>
</dbReference>
<evidence type="ECO:0000313" key="2">
    <source>
        <dbReference type="EMBL" id="RMC22178.1"/>
    </source>
</evidence>
<feature type="compositionally biased region" description="Basic and acidic residues" evidence="1">
    <location>
        <begin position="270"/>
        <end position="286"/>
    </location>
</feature>